<feature type="transmembrane region" description="Helical" evidence="6">
    <location>
        <begin position="638"/>
        <end position="662"/>
    </location>
</feature>
<evidence type="ECO:0000256" key="1">
    <source>
        <dbReference type="ARBA" id="ARBA00004141"/>
    </source>
</evidence>
<feature type="transmembrane region" description="Helical" evidence="6">
    <location>
        <begin position="342"/>
        <end position="361"/>
    </location>
</feature>
<feature type="transmembrane region" description="Helical" evidence="6">
    <location>
        <begin position="550"/>
        <end position="571"/>
    </location>
</feature>
<evidence type="ECO:0000256" key="5">
    <source>
        <dbReference type="ARBA" id="ARBA00023136"/>
    </source>
</evidence>
<name>A0A1J1J6S6_9DIPT</name>
<evidence type="ECO:0000256" key="2">
    <source>
        <dbReference type="ARBA" id="ARBA00005241"/>
    </source>
</evidence>
<evidence type="ECO:0000256" key="3">
    <source>
        <dbReference type="ARBA" id="ARBA00022692"/>
    </source>
</evidence>
<feature type="domain" description="Major facilitator superfamily associated" evidence="7">
    <location>
        <begin position="11"/>
        <end position="601"/>
    </location>
</feature>
<dbReference type="Gene3D" id="1.20.1250.20">
    <property type="entry name" value="MFS general substrate transporter like domains"/>
    <property type="match status" value="2"/>
</dbReference>
<protein>
    <submittedName>
        <fullName evidence="8">CLUMA_CG020920, isoform A</fullName>
    </submittedName>
</protein>
<organism evidence="8 9">
    <name type="scientific">Clunio marinus</name>
    <dbReference type="NCBI Taxonomy" id="568069"/>
    <lineage>
        <taxon>Eukaryota</taxon>
        <taxon>Metazoa</taxon>
        <taxon>Ecdysozoa</taxon>
        <taxon>Arthropoda</taxon>
        <taxon>Hexapoda</taxon>
        <taxon>Insecta</taxon>
        <taxon>Pterygota</taxon>
        <taxon>Neoptera</taxon>
        <taxon>Endopterygota</taxon>
        <taxon>Diptera</taxon>
        <taxon>Nematocera</taxon>
        <taxon>Chironomoidea</taxon>
        <taxon>Chironomidae</taxon>
        <taxon>Clunio</taxon>
    </lineage>
</organism>
<dbReference type="InterPro" id="IPR036259">
    <property type="entry name" value="MFS_trans_sf"/>
</dbReference>
<feature type="transmembrane region" description="Helical" evidence="6">
    <location>
        <begin position="373"/>
        <end position="393"/>
    </location>
</feature>
<evidence type="ECO:0000313" key="8">
    <source>
        <dbReference type="EMBL" id="CRL08087.1"/>
    </source>
</evidence>
<feature type="transmembrane region" description="Helical" evidence="6">
    <location>
        <begin position="52"/>
        <end position="73"/>
    </location>
</feature>
<dbReference type="InterPro" id="IPR051717">
    <property type="entry name" value="MFS_MFSD6"/>
</dbReference>
<proteinExistence type="inferred from homology"/>
<dbReference type="PANTHER" id="PTHR16172:SF27">
    <property type="entry name" value="FI19426P1"/>
    <property type="match status" value="1"/>
</dbReference>
<feature type="transmembrane region" description="Helical" evidence="6">
    <location>
        <begin position="525"/>
        <end position="544"/>
    </location>
</feature>
<gene>
    <name evidence="8" type="ORF">CLUMA_CG020920</name>
</gene>
<keyword evidence="5 6" id="KW-0472">Membrane</keyword>
<evidence type="ECO:0000256" key="6">
    <source>
        <dbReference type="SAM" id="Phobius"/>
    </source>
</evidence>
<keyword evidence="9" id="KW-1185">Reference proteome</keyword>
<evidence type="ECO:0000313" key="9">
    <source>
        <dbReference type="Proteomes" id="UP000183832"/>
    </source>
</evidence>
<dbReference type="GO" id="GO:0016020">
    <property type="term" value="C:membrane"/>
    <property type="evidence" value="ECO:0007669"/>
    <property type="project" value="UniProtKB-SubCell"/>
</dbReference>
<comment type="subcellular location">
    <subcellularLocation>
        <location evidence="1">Membrane</location>
        <topology evidence="1">Multi-pass membrane protein</topology>
    </subcellularLocation>
</comment>
<dbReference type="SUPFAM" id="SSF103473">
    <property type="entry name" value="MFS general substrate transporter"/>
    <property type="match status" value="2"/>
</dbReference>
<feature type="transmembrane region" description="Helical" evidence="6">
    <location>
        <begin position="85"/>
        <end position="104"/>
    </location>
</feature>
<sequence>MTENSTKQNHLITLKILIFLFFGAIQCVYVYLPNHMEWLGFSLNDTRNITAIASLVSVICPIILGIILDRLAIKRPGNYGKWLRVSLFICYILAGIFFALLYFIPQEPKTLKGNKLDVFFSCNDNGGYISEKRLNDECDVHAGHSGNIKLLDCDYTCKPPNSVSMAYLPDHLKKTSPFEKIQLGPEVLSEGPSQEEDYDENASYNEENLPLSGALTAAPTDAPIIPPPHICIKNASNINCHVYLRNITKFINLDVETIEDTGIVNEFSQTRCKHSLASISCNIPERQITWMRLQRKIYNETHECIPAIDCNIGESFGGKNLLNIFYEVPYTSYTTLRIIAEIFPILIHMILNIMIIVATRETSTGRGNVGHQLAFYPMGVLVFGSILGITNHLHALEPFFIPIITFCCTMFVSAFVVLFSGSLPLTPSDWWWHTKCGMLAIPMSALKRFKWVIVAITIIAFILGGLWHVQEAYRHINIIDIIEYAIIDNLKWRSKTFVYVIGALLAIPLIWNGEKIVDCIGHSNIFILSLVSFAFRFTGIYLYIGNPYTTFLEILEPLSFYLTWLALLLFIRHLIPKNILALGQGLLVVLYFALGRAFGFYFAVSDFKYTNYKDLSDSAKELTQADLIQSKETNHENIYSVAAAIACATAVVYFIIYHLILLPKYRVPINRLVSNDQNNMSPQHVFHDERSRKGYFRY</sequence>
<accession>A0A1J1J6S6</accession>
<feature type="transmembrane region" description="Helical" evidence="6">
    <location>
        <begin position="12"/>
        <end position="32"/>
    </location>
</feature>
<dbReference type="STRING" id="568069.A0A1J1J6S6"/>
<feature type="transmembrane region" description="Helical" evidence="6">
    <location>
        <begin position="578"/>
        <end position="604"/>
    </location>
</feature>
<comment type="similarity">
    <text evidence="2">Belongs to the major facilitator superfamily. MFSD6 family.</text>
</comment>
<dbReference type="OrthoDB" id="6414167at2759"/>
<evidence type="ECO:0000259" key="7">
    <source>
        <dbReference type="Pfam" id="PF12832"/>
    </source>
</evidence>
<evidence type="ECO:0000256" key="4">
    <source>
        <dbReference type="ARBA" id="ARBA00022989"/>
    </source>
</evidence>
<dbReference type="InterPro" id="IPR024989">
    <property type="entry name" value="MFS_assoc_dom"/>
</dbReference>
<dbReference type="AlphaFoldDB" id="A0A1J1J6S6"/>
<feature type="transmembrane region" description="Helical" evidence="6">
    <location>
        <begin position="451"/>
        <end position="469"/>
    </location>
</feature>
<dbReference type="PANTHER" id="PTHR16172">
    <property type="entry name" value="MAJOR FACILITATOR SUPERFAMILY DOMAIN-CONTAINING PROTEIN 6-LIKE"/>
    <property type="match status" value="1"/>
</dbReference>
<feature type="transmembrane region" description="Helical" evidence="6">
    <location>
        <begin position="399"/>
        <end position="419"/>
    </location>
</feature>
<reference evidence="8 9" key="1">
    <citation type="submission" date="2015-04" db="EMBL/GenBank/DDBJ databases">
        <authorList>
            <person name="Syromyatnikov M.Y."/>
            <person name="Popov V.N."/>
        </authorList>
    </citation>
    <scope>NUCLEOTIDE SEQUENCE [LARGE SCALE GENOMIC DNA]</scope>
</reference>
<feature type="transmembrane region" description="Helical" evidence="6">
    <location>
        <begin position="496"/>
        <end position="513"/>
    </location>
</feature>
<dbReference type="EMBL" id="CVRI01000074">
    <property type="protein sequence ID" value="CRL08087.1"/>
    <property type="molecule type" value="Genomic_DNA"/>
</dbReference>
<dbReference type="Proteomes" id="UP000183832">
    <property type="component" value="Unassembled WGS sequence"/>
</dbReference>
<keyword evidence="3 6" id="KW-0812">Transmembrane</keyword>
<dbReference type="Pfam" id="PF12832">
    <property type="entry name" value="MFS_1_like"/>
    <property type="match status" value="1"/>
</dbReference>
<keyword evidence="4 6" id="KW-1133">Transmembrane helix</keyword>